<evidence type="ECO:0000256" key="1">
    <source>
        <dbReference type="SAM" id="Phobius"/>
    </source>
</evidence>
<dbReference type="InterPro" id="IPR008620">
    <property type="entry name" value="FixH"/>
</dbReference>
<keyword evidence="1" id="KW-1133">Transmembrane helix</keyword>
<reference evidence="2 3" key="1">
    <citation type="submission" date="2017-12" db="EMBL/GenBank/DDBJ databases">
        <title>Draft genome sequence of Ralstonia pickettii 52.</title>
        <authorList>
            <person name="Zheng B."/>
        </authorList>
    </citation>
    <scope>NUCLEOTIDE SEQUENCE [LARGE SCALE GENOMIC DNA]</scope>
    <source>
        <strain evidence="2 3">52</strain>
    </source>
</reference>
<sequence length="75" mass="8156">MHATQTSAPARPWWREPWPWLLMAGPFVAIIGCGVTIWLAASHPDAVIHDNVVRRGLVVEKPAAAPAHAMPAEAR</sequence>
<organism evidence="2 3">
    <name type="scientific">Ralstonia pickettii</name>
    <name type="common">Burkholderia pickettii</name>
    <dbReference type="NCBI Taxonomy" id="329"/>
    <lineage>
        <taxon>Bacteria</taxon>
        <taxon>Pseudomonadati</taxon>
        <taxon>Pseudomonadota</taxon>
        <taxon>Betaproteobacteria</taxon>
        <taxon>Burkholderiales</taxon>
        <taxon>Burkholderiaceae</taxon>
        <taxon>Ralstonia</taxon>
    </lineage>
</organism>
<gene>
    <name evidence="2" type="ORF">C0Q88_20175</name>
</gene>
<dbReference type="Proteomes" id="UP000234456">
    <property type="component" value="Unassembled WGS sequence"/>
</dbReference>
<evidence type="ECO:0000313" key="3">
    <source>
        <dbReference type="Proteomes" id="UP000234456"/>
    </source>
</evidence>
<keyword evidence="1" id="KW-0812">Transmembrane</keyword>
<keyword evidence="1" id="KW-0472">Membrane</keyword>
<proteinExistence type="predicted"/>
<dbReference type="RefSeq" id="WP_027677583.1">
    <property type="nucleotide sequence ID" value="NZ_PKQE01000005.1"/>
</dbReference>
<dbReference type="OrthoDB" id="5295180at2"/>
<dbReference type="AlphaFoldDB" id="A0A2N4TM39"/>
<evidence type="ECO:0008006" key="4">
    <source>
        <dbReference type="Google" id="ProtNLM"/>
    </source>
</evidence>
<protein>
    <recommendedName>
        <fullName evidence="4">Lipoprotein transmembrane</fullName>
    </recommendedName>
</protein>
<name>A0A2N4TM39_RALPI</name>
<feature type="transmembrane region" description="Helical" evidence="1">
    <location>
        <begin position="20"/>
        <end position="41"/>
    </location>
</feature>
<dbReference type="EMBL" id="PKQE01000005">
    <property type="protein sequence ID" value="PLC40768.1"/>
    <property type="molecule type" value="Genomic_DNA"/>
</dbReference>
<evidence type="ECO:0000313" key="2">
    <source>
        <dbReference type="EMBL" id="PLC40768.1"/>
    </source>
</evidence>
<dbReference type="Pfam" id="PF05751">
    <property type="entry name" value="FixH"/>
    <property type="match status" value="1"/>
</dbReference>
<comment type="caution">
    <text evidence="2">The sequence shown here is derived from an EMBL/GenBank/DDBJ whole genome shotgun (WGS) entry which is preliminary data.</text>
</comment>
<accession>A0A2N4TM39</accession>